<evidence type="ECO:0000313" key="14">
    <source>
        <dbReference type="RefSeq" id="XP_055889469.1"/>
    </source>
</evidence>
<dbReference type="SMART" id="SM00239">
    <property type="entry name" value="C2"/>
    <property type="match status" value="2"/>
</dbReference>
<dbReference type="GO" id="GO:0070382">
    <property type="term" value="C:exocytic vesicle"/>
    <property type="evidence" value="ECO:0007669"/>
    <property type="project" value="TreeGrafter"/>
</dbReference>
<evidence type="ECO:0000256" key="4">
    <source>
        <dbReference type="ARBA" id="ARBA00022837"/>
    </source>
</evidence>
<evidence type="ECO:0000256" key="3">
    <source>
        <dbReference type="ARBA" id="ARBA00022737"/>
    </source>
</evidence>
<evidence type="ECO:0000256" key="1">
    <source>
        <dbReference type="ARBA" id="ARBA00022692"/>
    </source>
</evidence>
<dbReference type="FunFam" id="2.60.40.150:FF:000005">
    <property type="entry name" value="Synaptotagmin 6"/>
    <property type="match status" value="1"/>
</dbReference>
<dbReference type="CDD" id="cd08403">
    <property type="entry name" value="C2B_Synaptotagmin-3-5-6-9-10"/>
    <property type="match status" value="1"/>
</dbReference>
<dbReference type="Proteomes" id="UP001165740">
    <property type="component" value="Chromosome 6"/>
</dbReference>
<keyword evidence="3" id="KW-0677">Repeat</keyword>
<evidence type="ECO:0000256" key="2">
    <source>
        <dbReference type="ARBA" id="ARBA00022723"/>
    </source>
</evidence>
<evidence type="ECO:0000313" key="13">
    <source>
        <dbReference type="RefSeq" id="XP_055889468.1"/>
    </source>
</evidence>
<dbReference type="PANTHER" id="PTHR10024">
    <property type="entry name" value="SYNAPTOTAGMIN"/>
    <property type="match status" value="1"/>
</dbReference>
<keyword evidence="5 9" id="KW-1133">Transmembrane helix</keyword>
<feature type="domain" description="C2" evidence="10">
    <location>
        <begin position="159"/>
        <end position="280"/>
    </location>
</feature>
<keyword evidence="4" id="KW-0106">Calcium</keyword>
<dbReference type="OMA" id="TRHNSIR"/>
<dbReference type="InterPro" id="IPR000008">
    <property type="entry name" value="C2_dom"/>
</dbReference>
<evidence type="ECO:0000256" key="8">
    <source>
        <dbReference type="SAM" id="MobiDB-lite"/>
    </source>
</evidence>
<dbReference type="RefSeq" id="XP_055889467.1">
    <property type="nucleotide sequence ID" value="XM_056033492.1"/>
</dbReference>
<dbReference type="PANTHER" id="PTHR10024:SF374">
    <property type="entry name" value="C2 DOMAIN-CONTAINING PROTEIN"/>
    <property type="match status" value="1"/>
</dbReference>
<feature type="transmembrane region" description="Helical" evidence="9">
    <location>
        <begin position="12"/>
        <end position="35"/>
    </location>
</feature>
<dbReference type="GO" id="GO:0005544">
    <property type="term" value="F:calcium-dependent phospholipid binding"/>
    <property type="evidence" value="ECO:0007669"/>
    <property type="project" value="TreeGrafter"/>
</dbReference>
<dbReference type="GO" id="GO:0017156">
    <property type="term" value="P:calcium-ion regulated exocytosis"/>
    <property type="evidence" value="ECO:0007669"/>
    <property type="project" value="TreeGrafter"/>
</dbReference>
<comment type="subcellular location">
    <subcellularLocation>
        <location evidence="7">Endomembrane system</location>
        <topology evidence="7">Single-pass membrane protein</topology>
    </subcellularLocation>
</comment>
<dbReference type="PRINTS" id="PR00360">
    <property type="entry name" value="C2DOMAIN"/>
</dbReference>
<dbReference type="GeneID" id="106051588"/>
<evidence type="ECO:0000256" key="9">
    <source>
        <dbReference type="SAM" id="Phobius"/>
    </source>
</evidence>
<dbReference type="GO" id="GO:0030276">
    <property type="term" value="F:clathrin binding"/>
    <property type="evidence" value="ECO:0007669"/>
    <property type="project" value="TreeGrafter"/>
</dbReference>
<dbReference type="RefSeq" id="XP_055889468.1">
    <property type="nucleotide sequence ID" value="XM_056033493.1"/>
</dbReference>
<dbReference type="GO" id="GO:0005886">
    <property type="term" value="C:plasma membrane"/>
    <property type="evidence" value="ECO:0007669"/>
    <property type="project" value="TreeGrafter"/>
</dbReference>
<dbReference type="OrthoDB" id="67700at2759"/>
<dbReference type="RefSeq" id="XP_055889470.1">
    <property type="nucleotide sequence ID" value="XM_056033495.1"/>
</dbReference>
<evidence type="ECO:0000256" key="7">
    <source>
        <dbReference type="ARBA" id="ARBA00037847"/>
    </source>
</evidence>
<dbReference type="Gene3D" id="2.60.40.150">
    <property type="entry name" value="C2 domain"/>
    <property type="match status" value="2"/>
</dbReference>
<dbReference type="FunFam" id="2.60.40.150:FF:000011">
    <property type="entry name" value="Synaptotagmin 6"/>
    <property type="match status" value="1"/>
</dbReference>
<gene>
    <name evidence="12 13 14 15" type="primary">LOC106051588</name>
</gene>
<accession>A0A9W3AQK0</accession>
<keyword evidence="11" id="KW-1185">Reference proteome</keyword>
<evidence type="ECO:0000313" key="11">
    <source>
        <dbReference type="Proteomes" id="UP001165740"/>
    </source>
</evidence>
<evidence type="ECO:0000313" key="12">
    <source>
        <dbReference type="RefSeq" id="XP_055889467.1"/>
    </source>
</evidence>
<name>A0A9W3AQK0_BIOGL</name>
<dbReference type="SUPFAM" id="SSF49562">
    <property type="entry name" value="C2 domain (Calcium/lipid-binding domain, CaLB)"/>
    <property type="match status" value="2"/>
</dbReference>
<evidence type="ECO:0000256" key="5">
    <source>
        <dbReference type="ARBA" id="ARBA00022989"/>
    </source>
</evidence>
<evidence type="ECO:0000259" key="10">
    <source>
        <dbReference type="PROSITE" id="PS50004"/>
    </source>
</evidence>
<keyword evidence="2" id="KW-0479">Metal-binding</keyword>
<evidence type="ECO:0000256" key="6">
    <source>
        <dbReference type="ARBA" id="ARBA00023136"/>
    </source>
</evidence>
<dbReference type="InterPro" id="IPR001565">
    <property type="entry name" value="Synaptotagmin"/>
</dbReference>
<dbReference type="GO" id="GO:0001786">
    <property type="term" value="F:phosphatidylserine binding"/>
    <property type="evidence" value="ECO:0007669"/>
    <property type="project" value="TreeGrafter"/>
</dbReference>
<protein>
    <submittedName>
        <fullName evidence="12 13">Synaptotagmin-6-like</fullName>
    </submittedName>
</protein>
<evidence type="ECO:0000313" key="15">
    <source>
        <dbReference type="RefSeq" id="XP_055889470.1"/>
    </source>
</evidence>
<organism evidence="11 15">
    <name type="scientific">Biomphalaria glabrata</name>
    <name type="common">Bloodfluke planorb</name>
    <name type="synonym">Freshwater snail</name>
    <dbReference type="NCBI Taxonomy" id="6526"/>
    <lineage>
        <taxon>Eukaryota</taxon>
        <taxon>Metazoa</taxon>
        <taxon>Spiralia</taxon>
        <taxon>Lophotrochozoa</taxon>
        <taxon>Mollusca</taxon>
        <taxon>Gastropoda</taxon>
        <taxon>Heterobranchia</taxon>
        <taxon>Euthyneura</taxon>
        <taxon>Panpulmonata</taxon>
        <taxon>Hygrophila</taxon>
        <taxon>Lymnaeoidea</taxon>
        <taxon>Planorbidae</taxon>
        <taxon>Biomphalaria</taxon>
    </lineage>
</organism>
<dbReference type="GO" id="GO:0000149">
    <property type="term" value="F:SNARE binding"/>
    <property type="evidence" value="ECO:0007669"/>
    <property type="project" value="TreeGrafter"/>
</dbReference>
<dbReference type="AlphaFoldDB" id="A0A9W3AQK0"/>
<dbReference type="PRINTS" id="PR00399">
    <property type="entry name" value="SYNAPTOTAGMN"/>
</dbReference>
<keyword evidence="1 9" id="KW-0812">Transmembrane</keyword>
<dbReference type="Pfam" id="PF00168">
    <property type="entry name" value="C2"/>
    <property type="match status" value="2"/>
</dbReference>
<reference evidence="12 13" key="1">
    <citation type="submission" date="2025-04" db="UniProtKB">
        <authorList>
            <consortium name="RefSeq"/>
        </authorList>
    </citation>
    <scope>IDENTIFICATION</scope>
</reference>
<dbReference type="RefSeq" id="XP_055889469.1">
    <property type="nucleotide sequence ID" value="XM_056033494.1"/>
</dbReference>
<dbReference type="GO" id="GO:0005509">
    <property type="term" value="F:calcium ion binding"/>
    <property type="evidence" value="ECO:0007669"/>
    <property type="project" value="TreeGrafter"/>
</dbReference>
<dbReference type="InterPro" id="IPR035892">
    <property type="entry name" value="C2_domain_sf"/>
</dbReference>
<feature type="compositionally biased region" description="Basic and acidic residues" evidence="8">
    <location>
        <begin position="446"/>
        <end position="458"/>
    </location>
</feature>
<dbReference type="PROSITE" id="PS50004">
    <property type="entry name" value="C2"/>
    <property type="match status" value="2"/>
</dbReference>
<keyword evidence="6 9" id="KW-0472">Membrane</keyword>
<sequence length="458" mass="51723">MGQFHKGPDAVLIGGITGGLALFVGLVMVIAWYIYRKKKGLTLLPATDSSTGLPTTQWAAPGAIPISRSYPDIVTHTSEQGKLKGGLAKKNITDRQWTLPTVPQRHQNFQRLVSHRLNLSQIEFTVQSVKQKEQPDLGTIKPELYKQASVDSLRSEHVPCGKLFFSLRYSQEDLALVVTINRAENLPAKDFSGTSDPYVKVYLLPDRKTKLQTKVHRKTLNPEFNETFSFIVQYEELTERCLQFNIYDFDRFSRHDAIGTVKVKDILGEGSLSKETFFVRDVYASQQEKTDIGEVMLSLCYLPTAGRLTLTVVKARNLKAMDITGYADPYVKVCLMCQGRRIKKRKTSVQRNTLNPVFNEALVFDVPQESVEDVYLVVKLVDYDRIGSDELMGCVALGPKMNGQGREHWYEMLESPRKPVAQWYSLMEHVTLPSSNNGKCCLRQRQSTEESKNSDGAL</sequence>
<feature type="region of interest" description="Disordered" evidence="8">
    <location>
        <begin position="438"/>
        <end position="458"/>
    </location>
</feature>
<feature type="domain" description="C2" evidence="10">
    <location>
        <begin position="291"/>
        <end position="424"/>
    </location>
</feature>
<proteinExistence type="predicted"/>